<organism evidence="1 2">
    <name type="scientific">Lucifera butyrica</name>
    <dbReference type="NCBI Taxonomy" id="1351585"/>
    <lineage>
        <taxon>Bacteria</taxon>
        <taxon>Bacillati</taxon>
        <taxon>Bacillota</taxon>
        <taxon>Negativicutes</taxon>
        <taxon>Veillonellales</taxon>
        <taxon>Veillonellaceae</taxon>
        <taxon>Lucifera</taxon>
    </lineage>
</organism>
<dbReference type="AlphaFoldDB" id="A0A498R106"/>
<dbReference type="Proteomes" id="UP000277811">
    <property type="component" value="Unassembled WGS sequence"/>
</dbReference>
<evidence type="ECO:0000313" key="2">
    <source>
        <dbReference type="Proteomes" id="UP000277811"/>
    </source>
</evidence>
<proteinExistence type="predicted"/>
<dbReference type="EMBL" id="UPPP01000062">
    <property type="protein sequence ID" value="VBB06246.1"/>
    <property type="molecule type" value="Genomic_DNA"/>
</dbReference>
<gene>
    <name evidence="1" type="ORF">LUCI_1464</name>
</gene>
<keyword evidence="2" id="KW-1185">Reference proteome</keyword>
<name>A0A498R106_9FIRM</name>
<reference evidence="1 2" key="1">
    <citation type="submission" date="2018-06" db="EMBL/GenBank/DDBJ databases">
        <authorList>
            <person name="Strepis N."/>
        </authorList>
    </citation>
    <scope>NUCLEOTIDE SEQUENCE [LARGE SCALE GENOMIC DNA]</scope>
    <source>
        <strain evidence="1">LUCI</strain>
    </source>
</reference>
<protein>
    <submittedName>
        <fullName evidence="1">Uncharacterized protein</fullName>
    </submittedName>
</protein>
<accession>A0A498R106</accession>
<sequence length="39" mass="4669">MDFVIHKEGAGILIVMFFYKLDDMIEIIGFYGRRYHLIC</sequence>
<evidence type="ECO:0000313" key="1">
    <source>
        <dbReference type="EMBL" id="VBB06246.1"/>
    </source>
</evidence>